<dbReference type="SUPFAM" id="SSF48452">
    <property type="entry name" value="TPR-like"/>
    <property type="match status" value="1"/>
</dbReference>
<dbReference type="PANTHER" id="PTHR35807">
    <property type="entry name" value="TRANSCRIPTIONAL REGULATOR REDD-RELATED"/>
    <property type="match status" value="1"/>
</dbReference>
<dbReference type="PROSITE" id="PS50943">
    <property type="entry name" value="HTH_CROC1"/>
    <property type="match status" value="1"/>
</dbReference>
<accession>A0A9W6WAC1</accession>
<dbReference type="InterPro" id="IPR011990">
    <property type="entry name" value="TPR-like_helical_dom_sf"/>
</dbReference>
<proteinExistence type="predicted"/>
<dbReference type="AlphaFoldDB" id="A0A9W6WAC1"/>
<evidence type="ECO:0000256" key="1">
    <source>
        <dbReference type="ARBA" id="ARBA00023015"/>
    </source>
</evidence>
<dbReference type="InterPro" id="IPR001387">
    <property type="entry name" value="Cro/C1-type_HTH"/>
</dbReference>
<dbReference type="Proteomes" id="UP001165079">
    <property type="component" value="Unassembled WGS sequence"/>
</dbReference>
<comment type="caution">
    <text evidence="4">The sequence shown here is derived from an EMBL/GenBank/DDBJ whole genome shotgun (WGS) entry which is preliminary data.</text>
</comment>
<evidence type="ECO:0000256" key="2">
    <source>
        <dbReference type="ARBA" id="ARBA00023163"/>
    </source>
</evidence>
<feature type="domain" description="HTH cro/C1-type" evidence="3">
    <location>
        <begin position="12"/>
        <end position="65"/>
    </location>
</feature>
<protein>
    <recommendedName>
        <fullName evidence="3">HTH cro/C1-type domain-containing protein</fullName>
    </recommendedName>
</protein>
<dbReference type="InterPro" id="IPR036388">
    <property type="entry name" value="WH-like_DNA-bd_sf"/>
</dbReference>
<gene>
    <name evidence="4" type="ORF">Afil01_22870</name>
</gene>
<evidence type="ECO:0000259" key="3">
    <source>
        <dbReference type="PROSITE" id="PS50943"/>
    </source>
</evidence>
<evidence type="ECO:0000313" key="4">
    <source>
        <dbReference type="EMBL" id="GLZ77480.1"/>
    </source>
</evidence>
<keyword evidence="1" id="KW-0805">Transcription regulation</keyword>
<dbReference type="SUPFAM" id="SSF47413">
    <property type="entry name" value="lambda repressor-like DNA-binding domains"/>
    <property type="match status" value="1"/>
</dbReference>
<dbReference type="GO" id="GO:0006355">
    <property type="term" value="P:regulation of DNA-templated transcription"/>
    <property type="evidence" value="ECO:0007669"/>
    <property type="project" value="TreeGrafter"/>
</dbReference>
<name>A0A9W6WAC1_9ACTN</name>
<dbReference type="GO" id="GO:0003677">
    <property type="term" value="F:DNA binding"/>
    <property type="evidence" value="ECO:0007669"/>
    <property type="project" value="InterPro"/>
</dbReference>
<dbReference type="SMART" id="SM00530">
    <property type="entry name" value="HTH_XRE"/>
    <property type="match status" value="1"/>
</dbReference>
<dbReference type="CDD" id="cd00093">
    <property type="entry name" value="HTH_XRE"/>
    <property type="match status" value="1"/>
</dbReference>
<dbReference type="Gene3D" id="1.10.10.10">
    <property type="entry name" value="Winged helix-like DNA-binding domain superfamily/Winged helix DNA-binding domain"/>
    <property type="match status" value="1"/>
</dbReference>
<dbReference type="Gene3D" id="1.25.40.10">
    <property type="entry name" value="Tetratricopeptide repeat domain"/>
    <property type="match status" value="1"/>
</dbReference>
<dbReference type="InterPro" id="IPR005158">
    <property type="entry name" value="BTAD"/>
</dbReference>
<sequence>MDGAPHTIGSLVRDRRLALGTSQRKLAATTGLSLGMIRDLEQGRTRRPYGSSLRRLSSALSLDLVPAEHAVAMPSSTNGAEPPVRVSILGVLEVQVNGMAVHIGIGKVRTLIARLAVSVGTVIGRAALVDLLWGDAPPPGAENRAVEYVRRAGELLSPMAGTGRRAPTAGPIERVGRGYRLRADQCVRDSDEFVALCERGRVLLDADRHHEAAELLDGALRLWRDEALPEIETLTGHPEVLKLSRLRCSAVQSLATSLSALERFDEALVHLESAAARDPFDESVQSLLLLTLARSGRQSEALVRYRSFCGLLSRELGVRPTRELADTHRRILTQRIGPASQAR</sequence>
<dbReference type="Pfam" id="PF03704">
    <property type="entry name" value="BTAD"/>
    <property type="match status" value="1"/>
</dbReference>
<dbReference type="InterPro" id="IPR051677">
    <property type="entry name" value="AfsR-DnrI-RedD_regulator"/>
</dbReference>
<reference evidence="4" key="1">
    <citation type="submission" date="2023-03" db="EMBL/GenBank/DDBJ databases">
        <title>Actinorhabdospora filicis NBRC 111898.</title>
        <authorList>
            <person name="Ichikawa N."/>
            <person name="Sato H."/>
            <person name="Tonouchi N."/>
        </authorList>
    </citation>
    <scope>NUCLEOTIDE SEQUENCE</scope>
    <source>
        <strain evidence="4">NBRC 111898</strain>
    </source>
</reference>
<dbReference type="SMART" id="SM01043">
    <property type="entry name" value="BTAD"/>
    <property type="match status" value="1"/>
</dbReference>
<organism evidence="4 5">
    <name type="scientific">Actinorhabdospora filicis</name>
    <dbReference type="NCBI Taxonomy" id="1785913"/>
    <lineage>
        <taxon>Bacteria</taxon>
        <taxon>Bacillati</taxon>
        <taxon>Actinomycetota</taxon>
        <taxon>Actinomycetes</taxon>
        <taxon>Micromonosporales</taxon>
        <taxon>Micromonosporaceae</taxon>
        <taxon>Actinorhabdospora</taxon>
    </lineage>
</organism>
<keyword evidence="2" id="KW-0804">Transcription</keyword>
<dbReference type="EMBL" id="BSTX01000001">
    <property type="protein sequence ID" value="GLZ77480.1"/>
    <property type="molecule type" value="Genomic_DNA"/>
</dbReference>
<dbReference type="SMART" id="SM00028">
    <property type="entry name" value="TPR"/>
    <property type="match status" value="2"/>
</dbReference>
<keyword evidence="5" id="KW-1185">Reference proteome</keyword>
<dbReference type="PANTHER" id="PTHR35807:SF1">
    <property type="entry name" value="TRANSCRIPTIONAL REGULATOR REDD"/>
    <property type="match status" value="1"/>
</dbReference>
<dbReference type="InterPro" id="IPR019734">
    <property type="entry name" value="TPR_rpt"/>
</dbReference>
<dbReference type="Gene3D" id="1.10.260.40">
    <property type="entry name" value="lambda repressor-like DNA-binding domains"/>
    <property type="match status" value="1"/>
</dbReference>
<dbReference type="Pfam" id="PF01381">
    <property type="entry name" value="HTH_3"/>
    <property type="match status" value="1"/>
</dbReference>
<dbReference type="RefSeq" id="WP_285662581.1">
    <property type="nucleotide sequence ID" value="NZ_BSTX01000001.1"/>
</dbReference>
<evidence type="ECO:0000313" key="5">
    <source>
        <dbReference type="Proteomes" id="UP001165079"/>
    </source>
</evidence>
<dbReference type="InterPro" id="IPR010982">
    <property type="entry name" value="Lambda_DNA-bd_dom_sf"/>
</dbReference>
<dbReference type="CDD" id="cd15831">
    <property type="entry name" value="BTAD"/>
    <property type="match status" value="1"/>
</dbReference>